<dbReference type="InterPro" id="IPR001138">
    <property type="entry name" value="Zn2Cys6_DnaBD"/>
</dbReference>
<dbReference type="Proteomes" id="UP000320762">
    <property type="component" value="Unassembled WGS sequence"/>
</dbReference>
<evidence type="ECO:0000256" key="1">
    <source>
        <dbReference type="SAM" id="MobiDB-lite"/>
    </source>
</evidence>
<dbReference type="GO" id="GO:0000981">
    <property type="term" value="F:DNA-binding transcription factor activity, RNA polymerase II-specific"/>
    <property type="evidence" value="ECO:0007669"/>
    <property type="project" value="InterPro"/>
</dbReference>
<feature type="region of interest" description="Disordered" evidence="1">
    <location>
        <begin position="28"/>
        <end position="94"/>
    </location>
</feature>
<proteinExistence type="predicted"/>
<sequence>MCDRERPTCGRCAQLGLAALCMYQTPDPRGTMSHPPPPPAQAVDSETSTPEALAHEPMDTSPAVSTSYTSSSAPVSPATYPSSAPMTPPSYPSRAPSPPVYPACMLQKQQSPMPLPPVPPCERPPNDDFDMSMGSGSACAQASYPPPPVLNFPPVPMSACDQAYLMASTFPCLPWWNASSAFAGAPVLPAMPPCPPVTSPAQLPVDQPQQIPVPTWDTPAPMSCGEQRACTEQFDINQFLANVMQFPTAWEVPSMPPVPTPASAPAPTQETAAPALNPEEYRQLFDSMFNAGAPCAMDWDSLAEPPVSDTSISPPTPCSFLTTPCSSLGLDGFDFDNLLGITDAAGLPDMGLDLTPWDLSLPDEGEQLQEDLFQPFVPQSYNWLSPGYA</sequence>
<dbReference type="AlphaFoldDB" id="A0A550C6C5"/>
<keyword evidence="3" id="KW-1185">Reference proteome</keyword>
<gene>
    <name evidence="2" type="ORF">BD626DRAFT_559058</name>
</gene>
<reference evidence="2 3" key="1">
    <citation type="journal article" date="2019" name="New Phytol.">
        <title>Comparative genomics reveals unique wood-decay strategies and fruiting body development in the Schizophyllaceae.</title>
        <authorList>
            <person name="Almasi E."/>
            <person name="Sahu N."/>
            <person name="Krizsan K."/>
            <person name="Balint B."/>
            <person name="Kovacs G.M."/>
            <person name="Kiss B."/>
            <person name="Cseklye J."/>
            <person name="Drula E."/>
            <person name="Henrissat B."/>
            <person name="Nagy I."/>
            <person name="Chovatia M."/>
            <person name="Adam C."/>
            <person name="LaButti K."/>
            <person name="Lipzen A."/>
            <person name="Riley R."/>
            <person name="Grigoriev I.V."/>
            <person name="Nagy L.G."/>
        </authorList>
    </citation>
    <scope>NUCLEOTIDE SEQUENCE [LARGE SCALE GENOMIC DNA]</scope>
    <source>
        <strain evidence="2 3">NL-1724</strain>
    </source>
</reference>
<name>A0A550C6C5_9AGAR</name>
<dbReference type="OrthoDB" id="10381397at2759"/>
<dbReference type="GO" id="GO:0008270">
    <property type="term" value="F:zinc ion binding"/>
    <property type="evidence" value="ECO:0007669"/>
    <property type="project" value="InterPro"/>
</dbReference>
<comment type="caution">
    <text evidence="2">The sequence shown here is derived from an EMBL/GenBank/DDBJ whole genome shotgun (WGS) entry which is preliminary data.</text>
</comment>
<dbReference type="Gene3D" id="4.10.240.10">
    <property type="entry name" value="Zn(2)-C6 fungal-type DNA-binding domain"/>
    <property type="match status" value="1"/>
</dbReference>
<feature type="compositionally biased region" description="Low complexity" evidence="1">
    <location>
        <begin position="60"/>
        <end position="85"/>
    </location>
</feature>
<dbReference type="InterPro" id="IPR036864">
    <property type="entry name" value="Zn2-C6_fun-type_DNA-bd_sf"/>
</dbReference>
<accession>A0A550C6C5</accession>
<dbReference type="EMBL" id="VDMD01000022">
    <property type="protein sequence ID" value="TRM60350.1"/>
    <property type="molecule type" value="Genomic_DNA"/>
</dbReference>
<protein>
    <submittedName>
        <fullName evidence="2">Uncharacterized protein</fullName>
    </submittedName>
</protein>
<evidence type="ECO:0000313" key="2">
    <source>
        <dbReference type="EMBL" id="TRM60350.1"/>
    </source>
</evidence>
<organism evidence="2 3">
    <name type="scientific">Schizophyllum amplum</name>
    <dbReference type="NCBI Taxonomy" id="97359"/>
    <lineage>
        <taxon>Eukaryota</taxon>
        <taxon>Fungi</taxon>
        <taxon>Dikarya</taxon>
        <taxon>Basidiomycota</taxon>
        <taxon>Agaricomycotina</taxon>
        <taxon>Agaricomycetes</taxon>
        <taxon>Agaricomycetidae</taxon>
        <taxon>Agaricales</taxon>
        <taxon>Schizophyllaceae</taxon>
        <taxon>Schizophyllum</taxon>
    </lineage>
</organism>
<dbReference type="CDD" id="cd00067">
    <property type="entry name" value="GAL4"/>
    <property type="match status" value="1"/>
</dbReference>
<evidence type="ECO:0000313" key="3">
    <source>
        <dbReference type="Proteomes" id="UP000320762"/>
    </source>
</evidence>